<organism evidence="1 2">
    <name type="scientific">Noviherbaspirillum galbum</name>
    <dbReference type="NCBI Taxonomy" id="2709383"/>
    <lineage>
        <taxon>Bacteria</taxon>
        <taxon>Pseudomonadati</taxon>
        <taxon>Pseudomonadota</taxon>
        <taxon>Betaproteobacteria</taxon>
        <taxon>Burkholderiales</taxon>
        <taxon>Oxalobacteraceae</taxon>
        <taxon>Noviherbaspirillum</taxon>
    </lineage>
</organism>
<proteinExistence type="predicted"/>
<dbReference type="AlphaFoldDB" id="A0A6B3SGX1"/>
<evidence type="ECO:0000313" key="1">
    <source>
        <dbReference type="EMBL" id="NEX60127.1"/>
    </source>
</evidence>
<keyword evidence="2" id="KW-1185">Reference proteome</keyword>
<gene>
    <name evidence="1" type="ORF">G3574_03460</name>
</gene>
<evidence type="ECO:0008006" key="3">
    <source>
        <dbReference type="Google" id="ProtNLM"/>
    </source>
</evidence>
<evidence type="ECO:0000313" key="2">
    <source>
        <dbReference type="Proteomes" id="UP000482155"/>
    </source>
</evidence>
<accession>A0A6B3SGX1</accession>
<reference evidence="1 2" key="1">
    <citation type="submission" date="2020-02" db="EMBL/GenBank/DDBJ databases">
        <authorList>
            <person name="Kim M.K."/>
        </authorList>
    </citation>
    <scope>NUCLEOTIDE SEQUENCE [LARGE SCALE GENOMIC DNA]</scope>
    <source>
        <strain evidence="1 2">17J57-3</strain>
    </source>
</reference>
<dbReference type="InterPro" id="IPR022169">
    <property type="entry name" value="DUF3701"/>
</dbReference>
<dbReference type="EMBL" id="JAAIVB010000011">
    <property type="protein sequence ID" value="NEX60127.1"/>
    <property type="molecule type" value="Genomic_DNA"/>
</dbReference>
<dbReference type="Proteomes" id="UP000482155">
    <property type="component" value="Unassembled WGS sequence"/>
</dbReference>
<sequence length="389" mass="44160">MSRNWRSAGTVAIGLGKRQLAFLRGYLDGLPLPVLGRRYLSVGDSDLDLRVLKAHLKSIRQQVMVIGERGGREFKDARLLLLDPDKLRSTATQPMSLEEFRQERDPYEMYSESELLEIYQEALADAPPDRRAQRNERIRRRQVAVLSQFEHLLHADPSPKDGVAGWLEPSLASRLIAAEIPTLGKLVAVINEQGYWWFKLVPGVGEKVARSLATWLASPYIATSLKTTVGPHALKRHKEHKKSRHCDLDRLRAPSSGIAPIEAFVPPARFAADREAVLAWLDGYKAKPSTYRAYRKEAERLVLFAALELRKPLASIYIEQYRDFLDRLAPGNTEDWPYRIAAADWIGEPKAKRWTDRWRPFTGALSDKSRKLALDVCRTLLAQLAQPSH</sequence>
<protein>
    <recommendedName>
        <fullName evidence="3">Integrase</fullName>
    </recommendedName>
</protein>
<name>A0A6B3SGX1_9BURK</name>
<dbReference type="Pfam" id="PF12482">
    <property type="entry name" value="DUF3701"/>
    <property type="match status" value="1"/>
</dbReference>
<comment type="caution">
    <text evidence="1">The sequence shown here is derived from an EMBL/GenBank/DDBJ whole genome shotgun (WGS) entry which is preliminary data.</text>
</comment>
<dbReference type="RefSeq" id="WP_163960628.1">
    <property type="nucleotide sequence ID" value="NZ_JAAIVB010000011.1"/>
</dbReference>